<protein>
    <submittedName>
        <fullName evidence="9">Iron ABC transporter permease</fullName>
    </submittedName>
</protein>
<comment type="caution">
    <text evidence="9">The sequence shown here is derived from an EMBL/GenBank/DDBJ whole genome shotgun (WGS) entry which is preliminary data.</text>
</comment>
<feature type="transmembrane region" description="Helical" evidence="8">
    <location>
        <begin position="240"/>
        <end position="267"/>
    </location>
</feature>
<evidence type="ECO:0000256" key="3">
    <source>
        <dbReference type="ARBA" id="ARBA00022448"/>
    </source>
</evidence>
<evidence type="ECO:0000256" key="8">
    <source>
        <dbReference type="SAM" id="Phobius"/>
    </source>
</evidence>
<dbReference type="RefSeq" id="WP_304987080.1">
    <property type="nucleotide sequence ID" value="NZ_BAAACR010000008.1"/>
</dbReference>
<evidence type="ECO:0000313" key="10">
    <source>
        <dbReference type="Proteomes" id="UP001500399"/>
    </source>
</evidence>
<feature type="transmembrane region" description="Helical" evidence="8">
    <location>
        <begin position="66"/>
        <end position="83"/>
    </location>
</feature>
<feature type="transmembrane region" description="Helical" evidence="8">
    <location>
        <begin position="148"/>
        <end position="168"/>
    </location>
</feature>
<dbReference type="Pfam" id="PF01032">
    <property type="entry name" value="FecCD"/>
    <property type="match status" value="1"/>
</dbReference>
<keyword evidence="10" id="KW-1185">Reference proteome</keyword>
<evidence type="ECO:0000256" key="7">
    <source>
        <dbReference type="ARBA" id="ARBA00023136"/>
    </source>
</evidence>
<dbReference type="SUPFAM" id="SSF81345">
    <property type="entry name" value="ABC transporter involved in vitamin B12 uptake, BtuC"/>
    <property type="match status" value="1"/>
</dbReference>
<evidence type="ECO:0000256" key="2">
    <source>
        <dbReference type="ARBA" id="ARBA00007935"/>
    </source>
</evidence>
<feature type="transmembrane region" description="Helical" evidence="8">
    <location>
        <begin position="309"/>
        <end position="328"/>
    </location>
</feature>
<sequence length="334" mass="35508">MGQYARMMAAGSVLAVLFFVLSLSVGRFYVPFDQVVAILASNFIELPITWDASMYNVVMVIRLPRVLGDILVGVALAVSGAAYQGVFRNDLVSPDLLGVSQGASVGACLAILAHLTLGGTAVAAFLGGIAAVTMTLMLPKLVQSRSRIVLVLCGIIVSGFMAAVIGLLKYLADPDTELADIVYWQLGSLAKVSWDNLLYVTPIIVLTLAGLLAMRWRMNVLSLSDQEAASLGVNVNRERLAVIALATLLTASAVCLSGTIGWIGLILPHLARMLVGGNHAQLLPATAVLAASFLMLADLLARTLTSAEVPLGILCGFVGTPFFAWILYRQRRYF</sequence>
<feature type="transmembrane region" description="Helical" evidence="8">
    <location>
        <begin position="103"/>
        <end position="136"/>
    </location>
</feature>
<feature type="transmembrane region" description="Helical" evidence="8">
    <location>
        <begin position="197"/>
        <end position="214"/>
    </location>
</feature>
<feature type="transmembrane region" description="Helical" evidence="8">
    <location>
        <begin position="36"/>
        <end position="54"/>
    </location>
</feature>
<reference evidence="10" key="1">
    <citation type="journal article" date="2019" name="Int. J. Syst. Evol. Microbiol.">
        <title>The Global Catalogue of Microorganisms (GCM) 10K type strain sequencing project: providing services to taxonomists for standard genome sequencing and annotation.</title>
        <authorList>
            <consortium name="The Broad Institute Genomics Platform"/>
            <consortium name="The Broad Institute Genome Sequencing Center for Infectious Disease"/>
            <person name="Wu L."/>
            <person name="Ma J."/>
        </authorList>
    </citation>
    <scope>NUCLEOTIDE SEQUENCE [LARGE SCALE GENOMIC DNA]</scope>
    <source>
        <strain evidence="10">JCM 8542</strain>
    </source>
</reference>
<comment type="subcellular location">
    <subcellularLocation>
        <location evidence="1">Cell membrane</location>
        <topology evidence="1">Multi-pass membrane protein</topology>
    </subcellularLocation>
</comment>
<evidence type="ECO:0000256" key="4">
    <source>
        <dbReference type="ARBA" id="ARBA00022475"/>
    </source>
</evidence>
<feature type="transmembrane region" description="Helical" evidence="8">
    <location>
        <begin position="279"/>
        <end position="297"/>
    </location>
</feature>
<keyword evidence="3" id="KW-0813">Transport</keyword>
<evidence type="ECO:0000256" key="6">
    <source>
        <dbReference type="ARBA" id="ARBA00022989"/>
    </source>
</evidence>
<keyword evidence="6 8" id="KW-1133">Transmembrane helix</keyword>
<dbReference type="InterPro" id="IPR000522">
    <property type="entry name" value="ABC_transptr_permease_BtuC"/>
</dbReference>
<dbReference type="Gene3D" id="1.10.3470.10">
    <property type="entry name" value="ABC transporter involved in vitamin B12 uptake, BtuC"/>
    <property type="match status" value="1"/>
</dbReference>
<dbReference type="CDD" id="cd06550">
    <property type="entry name" value="TM_ABC_iron-siderophores_like"/>
    <property type="match status" value="1"/>
</dbReference>
<keyword evidence="5 8" id="KW-0812">Transmembrane</keyword>
<dbReference type="InterPro" id="IPR037294">
    <property type="entry name" value="ABC_BtuC-like"/>
</dbReference>
<dbReference type="Proteomes" id="UP001500399">
    <property type="component" value="Unassembled WGS sequence"/>
</dbReference>
<organism evidence="9 10">
    <name type="scientific">Selenomonas dianae</name>
    <dbReference type="NCBI Taxonomy" id="135079"/>
    <lineage>
        <taxon>Bacteria</taxon>
        <taxon>Bacillati</taxon>
        <taxon>Bacillota</taxon>
        <taxon>Negativicutes</taxon>
        <taxon>Selenomonadales</taxon>
        <taxon>Selenomonadaceae</taxon>
        <taxon>Selenomonas</taxon>
    </lineage>
</organism>
<gene>
    <name evidence="9" type="ORF">GCM10008919_14010</name>
</gene>
<dbReference type="PANTHER" id="PTHR30472">
    <property type="entry name" value="FERRIC ENTEROBACTIN TRANSPORT SYSTEM PERMEASE PROTEIN"/>
    <property type="match status" value="1"/>
</dbReference>
<proteinExistence type="inferred from homology"/>
<dbReference type="PANTHER" id="PTHR30472:SF70">
    <property type="entry name" value="MOLYBDATE IMPORT SYSTEM PERMEASE PROTEIN MOLB"/>
    <property type="match status" value="1"/>
</dbReference>
<keyword evidence="7 8" id="KW-0472">Membrane</keyword>
<dbReference type="EMBL" id="BAAACR010000008">
    <property type="protein sequence ID" value="GAA0211906.1"/>
    <property type="molecule type" value="Genomic_DNA"/>
</dbReference>
<evidence type="ECO:0000256" key="1">
    <source>
        <dbReference type="ARBA" id="ARBA00004651"/>
    </source>
</evidence>
<evidence type="ECO:0000313" key="9">
    <source>
        <dbReference type="EMBL" id="GAA0211906.1"/>
    </source>
</evidence>
<evidence type="ECO:0000256" key="5">
    <source>
        <dbReference type="ARBA" id="ARBA00022692"/>
    </source>
</evidence>
<keyword evidence="4" id="KW-1003">Cell membrane</keyword>
<accession>A0ABP3CQI7</accession>
<comment type="similarity">
    <text evidence="2">Belongs to the binding-protein-dependent transport system permease family. FecCD subfamily.</text>
</comment>
<name>A0ABP3CQI7_9FIRM</name>